<dbReference type="AlphaFoldDB" id="A0ABD0M7Z5"/>
<gene>
    <name evidence="2" type="ORF">BaRGS_00001412</name>
</gene>
<comment type="caution">
    <text evidence="2">The sequence shown here is derived from an EMBL/GenBank/DDBJ whole genome shotgun (WGS) entry which is preliminary data.</text>
</comment>
<feature type="region of interest" description="Disordered" evidence="1">
    <location>
        <begin position="69"/>
        <end position="94"/>
    </location>
</feature>
<feature type="compositionally biased region" description="Basic residues" evidence="1">
    <location>
        <begin position="82"/>
        <end position="94"/>
    </location>
</feature>
<sequence length="94" mass="10944">MHSTEHSKTERLALLAGRQLCNRRHVKQELYSQCHTLAIAHSPYGCTRVARVIHTYMLLHFFPTSCSSHPETYPTQHQYPTQRRKGASGRQHLY</sequence>
<reference evidence="2 3" key="1">
    <citation type="journal article" date="2023" name="Sci. Data">
        <title>Genome assembly of the Korean intertidal mud-creeper Batillaria attramentaria.</title>
        <authorList>
            <person name="Patra A.K."/>
            <person name="Ho P.T."/>
            <person name="Jun S."/>
            <person name="Lee S.J."/>
            <person name="Kim Y."/>
            <person name="Won Y.J."/>
        </authorList>
    </citation>
    <scope>NUCLEOTIDE SEQUENCE [LARGE SCALE GENOMIC DNA]</scope>
    <source>
        <strain evidence="2">Wonlab-2016</strain>
    </source>
</reference>
<feature type="compositionally biased region" description="Polar residues" evidence="1">
    <location>
        <begin position="69"/>
        <end position="81"/>
    </location>
</feature>
<dbReference type="Proteomes" id="UP001519460">
    <property type="component" value="Unassembled WGS sequence"/>
</dbReference>
<protein>
    <submittedName>
        <fullName evidence="2">Uncharacterized protein</fullName>
    </submittedName>
</protein>
<keyword evidence="3" id="KW-1185">Reference proteome</keyword>
<evidence type="ECO:0000313" key="3">
    <source>
        <dbReference type="Proteomes" id="UP001519460"/>
    </source>
</evidence>
<evidence type="ECO:0000256" key="1">
    <source>
        <dbReference type="SAM" id="MobiDB-lite"/>
    </source>
</evidence>
<accession>A0ABD0M7Z5</accession>
<evidence type="ECO:0000313" key="2">
    <source>
        <dbReference type="EMBL" id="KAK7507477.1"/>
    </source>
</evidence>
<dbReference type="EMBL" id="JACVVK020000004">
    <property type="protein sequence ID" value="KAK7507477.1"/>
    <property type="molecule type" value="Genomic_DNA"/>
</dbReference>
<proteinExistence type="predicted"/>
<organism evidence="2 3">
    <name type="scientific">Batillaria attramentaria</name>
    <dbReference type="NCBI Taxonomy" id="370345"/>
    <lineage>
        <taxon>Eukaryota</taxon>
        <taxon>Metazoa</taxon>
        <taxon>Spiralia</taxon>
        <taxon>Lophotrochozoa</taxon>
        <taxon>Mollusca</taxon>
        <taxon>Gastropoda</taxon>
        <taxon>Caenogastropoda</taxon>
        <taxon>Sorbeoconcha</taxon>
        <taxon>Cerithioidea</taxon>
        <taxon>Batillariidae</taxon>
        <taxon>Batillaria</taxon>
    </lineage>
</organism>
<name>A0ABD0M7Z5_9CAEN</name>